<dbReference type="PANTHER" id="PTHR43662:SF11">
    <property type="entry name" value="WSC DOMAIN-CONTAINING PROTEIN"/>
    <property type="match status" value="1"/>
</dbReference>
<name>A0A1D9QGP6_SCLS1</name>
<dbReference type="OMA" id="EYGGQCY"/>
<dbReference type="Pfam" id="PF01822">
    <property type="entry name" value="WSC"/>
    <property type="match status" value="1"/>
</dbReference>
<dbReference type="RefSeq" id="XP_001587997.1">
    <property type="nucleotide sequence ID" value="XM_001587947.1"/>
</dbReference>
<dbReference type="InterPro" id="IPR002889">
    <property type="entry name" value="WSC_carb-bd"/>
</dbReference>
<gene>
    <name evidence="4" type="ORF">sscle_12g087320</name>
</gene>
<accession>A0A1D9QGP6</accession>
<protein>
    <recommendedName>
        <fullName evidence="3">WSC domain-containing protein</fullName>
    </recommendedName>
</protein>
<evidence type="ECO:0000256" key="2">
    <source>
        <dbReference type="SAM" id="SignalP"/>
    </source>
</evidence>
<feature type="domain" description="WSC" evidence="3">
    <location>
        <begin position="519"/>
        <end position="611"/>
    </location>
</feature>
<evidence type="ECO:0000313" key="4">
    <source>
        <dbReference type="EMBL" id="APA13962.1"/>
    </source>
</evidence>
<dbReference type="EMBL" id="CP017825">
    <property type="protein sequence ID" value="APA13962.1"/>
    <property type="molecule type" value="Genomic_DNA"/>
</dbReference>
<dbReference type="Proteomes" id="UP000177798">
    <property type="component" value="Chromosome 12"/>
</dbReference>
<evidence type="ECO:0000259" key="3">
    <source>
        <dbReference type="PROSITE" id="PS51212"/>
    </source>
</evidence>
<dbReference type="PROSITE" id="PS51212">
    <property type="entry name" value="WSC"/>
    <property type="match status" value="1"/>
</dbReference>
<reference evidence="5" key="1">
    <citation type="journal article" date="2017" name="Genome Biol. Evol.">
        <title>The complete genome sequence of the phytopathogenic fungus Sclerotinia sclerotiorum reveals insights into the genome architecture of broad host range pathogens.</title>
        <authorList>
            <person name="Derbyshire M."/>
            <person name="Denton-Giles M."/>
            <person name="Hegedus D."/>
            <person name="Seifbarghy S."/>
            <person name="Rollins J."/>
            <person name="van Kan J."/>
            <person name="Seidl M.F."/>
            <person name="Faino L."/>
            <person name="Mbengue M."/>
            <person name="Navaud O."/>
            <person name="Raffaele S."/>
            <person name="Hammond-Kosack K."/>
            <person name="Heard S."/>
            <person name="Oliver R."/>
        </authorList>
    </citation>
    <scope>NUCLEOTIDE SEQUENCE [LARGE SCALE GENOMIC DNA]</scope>
    <source>
        <strain evidence="5">ATCC 18683 / 1980 / Ss-1</strain>
    </source>
</reference>
<proteinExistence type="predicted"/>
<dbReference type="PANTHER" id="PTHR43662">
    <property type="match status" value="1"/>
</dbReference>
<dbReference type="VEuPathDB" id="FungiDB:sscle_12g087320"/>
<dbReference type="SMART" id="SM00321">
    <property type="entry name" value="WSC"/>
    <property type="match status" value="1"/>
</dbReference>
<dbReference type="Pfam" id="PF09362">
    <property type="entry name" value="DUF1996"/>
    <property type="match status" value="1"/>
</dbReference>
<dbReference type="OrthoDB" id="74764at2759"/>
<evidence type="ECO:0000313" key="5">
    <source>
        <dbReference type="Proteomes" id="UP000177798"/>
    </source>
</evidence>
<feature type="region of interest" description="Disordered" evidence="1">
    <location>
        <begin position="425"/>
        <end position="448"/>
    </location>
</feature>
<keyword evidence="2" id="KW-0732">Signal</keyword>
<feature type="signal peptide" evidence="2">
    <location>
        <begin position="1"/>
        <end position="18"/>
    </location>
</feature>
<dbReference type="KEGG" id="ssl:SS1G_11239"/>
<dbReference type="AlphaFoldDB" id="A0A1D9QGP6"/>
<dbReference type="InterPro" id="IPR018535">
    <property type="entry name" value="DUF1996"/>
</dbReference>
<organism evidence="4 5">
    <name type="scientific">Sclerotinia sclerotiorum (strain ATCC 18683 / 1980 / Ss-1)</name>
    <name type="common">White mold</name>
    <name type="synonym">Whetzelinia sclerotiorum</name>
    <dbReference type="NCBI Taxonomy" id="665079"/>
    <lineage>
        <taxon>Eukaryota</taxon>
        <taxon>Fungi</taxon>
        <taxon>Dikarya</taxon>
        <taxon>Ascomycota</taxon>
        <taxon>Pezizomycotina</taxon>
        <taxon>Leotiomycetes</taxon>
        <taxon>Helotiales</taxon>
        <taxon>Sclerotiniaceae</taxon>
        <taxon>Sclerotinia</taxon>
    </lineage>
</organism>
<sequence length="631" mass="65557">MVFSKLALVGTFAASAAAYSSTARTFAVNHFYGEGPLLTARMDPIINPGTVGSHVHTIQGGSAFAETMDDTTALHSNCTSSLVKNDKSNYWTPSLYFIDPNDPSNITSVPMFYMNVYYFFEPTTDKITAFQPGLRMVVGNPNLRTPPANGSGSVVDYANGTPQPVQITCPRADYGGTPSWPANSDGLHGVGIQDPENKGAGVGFPDQNCDGFASPMRLDVHFPSCYNPAVPLSDYKHNMDWPTNGNCPEGWVHTPHIFYEVYYNTPLFAHLWTPGQGKQPFVLSNGDPTGYSFHGDFLSGWDVETLQQIIDNCDAGDSGMDKCPGLIGGLNDPTSTCNIPSPIDEVIFGSMSLLPGNNPVTPWGTNVGNVASSVVATATSALASKASSVVAGASSAVSSVAASVSGVASSLLGIATSAVPVSTPQVSLPVYPSESSPSGKHSQKGTHSGVPAATQVAAAIGAGGDFLSSSVITSNGQAFTSVVTVHASTLIYKTVSVTAGQAIPTGSSSPSSAPAAISGYSYAGCYADQEPSRVLSGVEFAGIGKVTNTACVAYCSTKGYSVAGTEYGGQCFCGENVPSQTLDANKCNMACAGDGNETCGGGLALSVYSKEAAGKKEKRFMRHFHRHAMRT</sequence>
<evidence type="ECO:0000256" key="1">
    <source>
        <dbReference type="SAM" id="MobiDB-lite"/>
    </source>
</evidence>
<feature type="chain" id="PRO_5010523685" description="WSC domain-containing protein" evidence="2">
    <location>
        <begin position="19"/>
        <end position="631"/>
    </location>
</feature>